<evidence type="ECO:0000313" key="5">
    <source>
        <dbReference type="Proteomes" id="UP001183414"/>
    </source>
</evidence>
<name>A0ABU2NLS7_9ACTN</name>
<evidence type="ECO:0000313" key="4">
    <source>
        <dbReference type="EMBL" id="MDT0377937.1"/>
    </source>
</evidence>
<evidence type="ECO:0000259" key="3">
    <source>
        <dbReference type="Pfam" id="PF20177"/>
    </source>
</evidence>
<feature type="transmembrane region" description="Helical" evidence="2">
    <location>
        <begin position="64"/>
        <end position="82"/>
    </location>
</feature>
<gene>
    <name evidence="4" type="ORF">RM572_04005</name>
</gene>
<protein>
    <recommendedName>
        <fullName evidence="3">DUF6542 domain-containing protein</fullName>
    </recommendedName>
</protein>
<feature type="compositionally biased region" description="Low complexity" evidence="1">
    <location>
        <begin position="175"/>
        <end position="185"/>
    </location>
</feature>
<comment type="caution">
    <text evidence="4">The sequence shown here is derived from an EMBL/GenBank/DDBJ whole genome shotgun (WGS) entry which is preliminary data.</text>
</comment>
<dbReference type="EMBL" id="JAVREQ010000002">
    <property type="protein sequence ID" value="MDT0377937.1"/>
    <property type="molecule type" value="Genomic_DNA"/>
</dbReference>
<keyword evidence="2" id="KW-0472">Membrane</keyword>
<dbReference type="RefSeq" id="WP_311671873.1">
    <property type="nucleotide sequence ID" value="NZ_JAVREQ010000002.1"/>
</dbReference>
<feature type="region of interest" description="Disordered" evidence="1">
    <location>
        <begin position="175"/>
        <end position="199"/>
    </location>
</feature>
<proteinExistence type="predicted"/>
<feature type="compositionally biased region" description="Basic residues" evidence="1">
    <location>
        <begin position="186"/>
        <end position="199"/>
    </location>
</feature>
<sequence>MRELRRPPGGGPTGRFVRRGRLAEAVERLPRPRLTALGVGVLVVVLMLLLGALDALLLEGHRPSYGVCFVMVSAAGACWVRPAELYAAPVAAPLAFTAGLLFVSPGSGGFAGVMMGLFTGLSTEAAWVYGGTLLAGLIVLVRRGLDAARRRAERVESGAGFGALPAGATALGAQAPAGAPAGVGRAVRRGRPARRPQAG</sequence>
<feature type="transmembrane region" description="Helical" evidence="2">
    <location>
        <begin position="126"/>
        <end position="145"/>
    </location>
</feature>
<keyword evidence="2" id="KW-0812">Transmembrane</keyword>
<evidence type="ECO:0000256" key="2">
    <source>
        <dbReference type="SAM" id="Phobius"/>
    </source>
</evidence>
<evidence type="ECO:0000256" key="1">
    <source>
        <dbReference type="SAM" id="MobiDB-lite"/>
    </source>
</evidence>
<reference evidence="5" key="1">
    <citation type="submission" date="2023-07" db="EMBL/GenBank/DDBJ databases">
        <title>30 novel species of actinomycetes from the DSMZ collection.</title>
        <authorList>
            <person name="Nouioui I."/>
        </authorList>
    </citation>
    <scope>NUCLEOTIDE SEQUENCE [LARGE SCALE GENOMIC DNA]</scope>
    <source>
        <strain evidence="5">DSM 42041</strain>
    </source>
</reference>
<keyword evidence="2" id="KW-1133">Transmembrane helix</keyword>
<organism evidence="4 5">
    <name type="scientific">Streptomyces hazeniae</name>
    <dbReference type="NCBI Taxonomy" id="3075538"/>
    <lineage>
        <taxon>Bacteria</taxon>
        <taxon>Bacillati</taxon>
        <taxon>Actinomycetota</taxon>
        <taxon>Actinomycetes</taxon>
        <taxon>Kitasatosporales</taxon>
        <taxon>Streptomycetaceae</taxon>
        <taxon>Streptomyces</taxon>
    </lineage>
</organism>
<feature type="transmembrane region" description="Helical" evidence="2">
    <location>
        <begin position="34"/>
        <end position="58"/>
    </location>
</feature>
<dbReference type="InterPro" id="IPR046672">
    <property type="entry name" value="DUF6542"/>
</dbReference>
<dbReference type="Proteomes" id="UP001183414">
    <property type="component" value="Unassembled WGS sequence"/>
</dbReference>
<accession>A0ABU2NLS7</accession>
<feature type="domain" description="DUF6542" evidence="3">
    <location>
        <begin position="33"/>
        <end position="143"/>
    </location>
</feature>
<dbReference type="Pfam" id="PF20177">
    <property type="entry name" value="DUF6542"/>
    <property type="match status" value="1"/>
</dbReference>
<keyword evidence="5" id="KW-1185">Reference proteome</keyword>